<dbReference type="VEuPathDB" id="FungiDB:BD410DRAFT_790855"/>
<feature type="region of interest" description="Disordered" evidence="1">
    <location>
        <begin position="1"/>
        <end position="24"/>
    </location>
</feature>
<reference evidence="2 3" key="1">
    <citation type="submission" date="2018-06" db="EMBL/GenBank/DDBJ databases">
        <title>A transcriptomic atlas of mushroom development highlights an independent origin of complex multicellularity.</title>
        <authorList>
            <consortium name="DOE Joint Genome Institute"/>
            <person name="Krizsan K."/>
            <person name="Almasi E."/>
            <person name="Merenyi Z."/>
            <person name="Sahu N."/>
            <person name="Viragh M."/>
            <person name="Koszo T."/>
            <person name="Mondo S."/>
            <person name="Kiss B."/>
            <person name="Balint B."/>
            <person name="Kues U."/>
            <person name="Barry K."/>
            <person name="Hegedus J.C."/>
            <person name="Henrissat B."/>
            <person name="Johnson J."/>
            <person name="Lipzen A."/>
            <person name="Ohm R."/>
            <person name="Nagy I."/>
            <person name="Pangilinan J."/>
            <person name="Yan J."/>
            <person name="Xiong Y."/>
            <person name="Grigoriev I.V."/>
            <person name="Hibbett D.S."/>
            <person name="Nagy L.G."/>
        </authorList>
    </citation>
    <scope>NUCLEOTIDE SEQUENCE [LARGE SCALE GENOMIC DNA]</scope>
    <source>
        <strain evidence="2 3">SZMC22713</strain>
    </source>
</reference>
<dbReference type="Proteomes" id="UP000294933">
    <property type="component" value="Unassembled WGS sequence"/>
</dbReference>
<proteinExistence type="predicted"/>
<name>A0A4Y7PYA8_9AGAM</name>
<evidence type="ECO:0000313" key="3">
    <source>
        <dbReference type="Proteomes" id="UP000294933"/>
    </source>
</evidence>
<evidence type="ECO:0000313" key="2">
    <source>
        <dbReference type="EMBL" id="TDL20383.1"/>
    </source>
</evidence>
<gene>
    <name evidence="2" type="ORF">BD410DRAFT_790855</name>
</gene>
<evidence type="ECO:0000256" key="1">
    <source>
        <dbReference type="SAM" id="MobiDB-lite"/>
    </source>
</evidence>
<dbReference type="EMBL" id="ML170188">
    <property type="protein sequence ID" value="TDL20383.1"/>
    <property type="molecule type" value="Genomic_DNA"/>
</dbReference>
<keyword evidence="3" id="KW-1185">Reference proteome</keyword>
<organism evidence="2 3">
    <name type="scientific">Rickenella mellea</name>
    <dbReference type="NCBI Taxonomy" id="50990"/>
    <lineage>
        <taxon>Eukaryota</taxon>
        <taxon>Fungi</taxon>
        <taxon>Dikarya</taxon>
        <taxon>Basidiomycota</taxon>
        <taxon>Agaricomycotina</taxon>
        <taxon>Agaricomycetes</taxon>
        <taxon>Hymenochaetales</taxon>
        <taxon>Rickenellaceae</taxon>
        <taxon>Rickenella</taxon>
    </lineage>
</organism>
<dbReference type="AlphaFoldDB" id="A0A4Y7PYA8"/>
<accession>A0A4Y7PYA8</accession>
<protein>
    <submittedName>
        <fullName evidence="2">Uncharacterized protein</fullName>
    </submittedName>
</protein>
<sequence>MDEVGKRLDALEKSQKEQRKTMDELRKSVDELKVQMTRLKAQQHEIRMRLDRLLVTTQLSWPVQIRSACPNAGSVLHNVLRR</sequence>